<dbReference type="RefSeq" id="WP_012649396.1">
    <property type="nucleotide sequence ID" value="NC_011983.1"/>
</dbReference>
<evidence type="ECO:0000313" key="4">
    <source>
        <dbReference type="Proteomes" id="UP000001600"/>
    </source>
</evidence>
<evidence type="ECO:0000259" key="2">
    <source>
        <dbReference type="Pfam" id="PF00582"/>
    </source>
</evidence>
<dbReference type="Proteomes" id="UP000001600">
    <property type="component" value="Chromosome 2"/>
</dbReference>
<evidence type="ECO:0000256" key="1">
    <source>
        <dbReference type="ARBA" id="ARBA00008791"/>
    </source>
</evidence>
<dbReference type="AlphaFoldDB" id="B9JNC5"/>
<proteinExistence type="inferred from homology"/>
<feature type="domain" description="UspA" evidence="2">
    <location>
        <begin position="1"/>
        <end position="139"/>
    </location>
</feature>
<dbReference type="STRING" id="311403.Arad_7592"/>
<dbReference type="EMBL" id="CP000629">
    <property type="protein sequence ID" value="ACM29056.1"/>
    <property type="molecule type" value="Genomic_DNA"/>
</dbReference>
<sequence length="148" mass="16137">MYKTIVCAVGLGSRERAEHLVRTAYALLNTGGILHVAHTVERFPSLVQQRPDDWAVSIISEAEEKMSQLCKQLSVPALVHVHVHVHVRTGRAADTILAIAAEMSADLIVVAAHTPDVLDHVFGSTVDHIVHHAKCSVHIDRILPAAKQ</sequence>
<dbReference type="Gene3D" id="3.40.50.620">
    <property type="entry name" value="HUPs"/>
    <property type="match status" value="1"/>
</dbReference>
<organism evidence="3 4">
    <name type="scientific">Rhizobium rhizogenes (strain K84 / ATCC BAA-868)</name>
    <name type="common">Agrobacterium radiobacter</name>
    <dbReference type="NCBI Taxonomy" id="311403"/>
    <lineage>
        <taxon>Bacteria</taxon>
        <taxon>Pseudomonadati</taxon>
        <taxon>Pseudomonadota</taxon>
        <taxon>Alphaproteobacteria</taxon>
        <taxon>Hyphomicrobiales</taxon>
        <taxon>Rhizobiaceae</taxon>
        <taxon>Rhizobium/Agrobacterium group</taxon>
        <taxon>Rhizobium</taxon>
    </lineage>
</organism>
<gene>
    <name evidence="3" type="ordered locus">Arad_7592</name>
</gene>
<dbReference type="KEGG" id="ara:Arad_7592"/>
<comment type="similarity">
    <text evidence="1">Belongs to the universal stress protein A family.</text>
</comment>
<dbReference type="PANTHER" id="PTHR46268:SF6">
    <property type="entry name" value="UNIVERSAL STRESS PROTEIN UP12"/>
    <property type="match status" value="1"/>
</dbReference>
<dbReference type="InterPro" id="IPR006016">
    <property type="entry name" value="UspA"/>
</dbReference>
<reference evidence="3 4" key="1">
    <citation type="journal article" date="2009" name="J. Bacteriol.">
        <title>Genome sequences of three Agrobacterium biovars help elucidate the evolution of multichromosome genomes in bacteria.</title>
        <authorList>
            <person name="Slater S.C."/>
            <person name="Goldman B.S."/>
            <person name="Goodner B."/>
            <person name="Setubal J.C."/>
            <person name="Farrand S.K."/>
            <person name="Nester E.W."/>
            <person name="Burr T.J."/>
            <person name="Banta L."/>
            <person name="Dickerman A.W."/>
            <person name="Paulsen I."/>
            <person name="Otten L."/>
            <person name="Suen G."/>
            <person name="Welch R."/>
            <person name="Almeida N.F."/>
            <person name="Arnold F."/>
            <person name="Burton O.T."/>
            <person name="Du Z."/>
            <person name="Ewing A."/>
            <person name="Godsy E."/>
            <person name="Heisel S."/>
            <person name="Houmiel K.L."/>
            <person name="Jhaveri J."/>
            <person name="Lu J."/>
            <person name="Miller N.M."/>
            <person name="Norton S."/>
            <person name="Chen Q."/>
            <person name="Phoolcharoen W."/>
            <person name="Ohlin V."/>
            <person name="Ondrusek D."/>
            <person name="Pride N."/>
            <person name="Stricklin S.L."/>
            <person name="Sun J."/>
            <person name="Wheeler C."/>
            <person name="Wilson L."/>
            <person name="Zhu H."/>
            <person name="Wood D.W."/>
        </authorList>
    </citation>
    <scope>NUCLEOTIDE SEQUENCE [LARGE SCALE GENOMIC DNA]</scope>
    <source>
        <strain evidence="4">K84 / ATCC BAA-868</strain>
    </source>
</reference>
<accession>B9JNC5</accession>
<dbReference type="Pfam" id="PF00582">
    <property type="entry name" value="Usp"/>
    <property type="match status" value="1"/>
</dbReference>
<dbReference type="PANTHER" id="PTHR46268">
    <property type="entry name" value="STRESS RESPONSE PROTEIN NHAX"/>
    <property type="match status" value="1"/>
</dbReference>
<name>B9JNC5_RHIR8</name>
<dbReference type="InterPro" id="IPR014729">
    <property type="entry name" value="Rossmann-like_a/b/a_fold"/>
</dbReference>
<dbReference type="HOGENOM" id="CLU_049301_12_1_5"/>
<evidence type="ECO:0000313" key="3">
    <source>
        <dbReference type="EMBL" id="ACM29056.1"/>
    </source>
</evidence>
<dbReference type="eggNOG" id="COG0589">
    <property type="taxonomic scope" value="Bacteria"/>
</dbReference>
<dbReference type="SUPFAM" id="SSF52402">
    <property type="entry name" value="Adenine nucleotide alpha hydrolases-like"/>
    <property type="match status" value="1"/>
</dbReference>
<dbReference type="CDD" id="cd00293">
    <property type="entry name" value="USP-like"/>
    <property type="match status" value="1"/>
</dbReference>
<protein>
    <submittedName>
        <fullName evidence="3">Universal stress protein</fullName>
    </submittedName>
</protein>